<dbReference type="GO" id="GO:0030151">
    <property type="term" value="F:molybdenum ion binding"/>
    <property type="evidence" value="ECO:0007669"/>
    <property type="project" value="InterPro"/>
</dbReference>
<reference evidence="2 3" key="1">
    <citation type="submission" date="2017-09" db="EMBL/GenBank/DDBJ databases">
        <title>Depth-based differentiation of microbial function through sediment-hosted aquifers and enrichment of novel symbionts in the deep terrestrial subsurface.</title>
        <authorList>
            <person name="Probst A.J."/>
            <person name="Ladd B."/>
            <person name="Jarett J.K."/>
            <person name="Geller-Mcgrath D.E."/>
            <person name="Sieber C.M."/>
            <person name="Emerson J.B."/>
            <person name="Anantharaman K."/>
            <person name="Thomas B.C."/>
            <person name="Malmstrom R."/>
            <person name="Stieglmeier M."/>
            <person name="Klingl A."/>
            <person name="Woyke T."/>
            <person name="Ryan C.M."/>
            <person name="Banfield J.F."/>
        </authorList>
    </citation>
    <scope>NUCLEOTIDE SEQUENCE [LARGE SCALE GENOMIC DNA]</scope>
    <source>
        <strain evidence="2">CG11_big_fil_rev_8_21_14_0_20_46_11</strain>
    </source>
</reference>
<dbReference type="InterPro" id="IPR005302">
    <property type="entry name" value="MoCF_Sase_C"/>
</dbReference>
<sequence length="280" mass="31342">MIFVKEINWYPIKGCAPYSRNTDWLVVDDGGIWGNRWWVIVDGEGRMVNQKTVRKMCLVSPSLLGGTLCVECKEGEAIERAYVPVGADLREEIQVSFRGTILPGLIEKGSVSEMLSNFLCGKYRLVQLAEPRMAKTGTAQRRGDDSHPFLFISEGSLEDLNTRLETPVRMDAFRPTIVLSGCEPYEEDLLDEFQIGKVLFEGQTLCVRCNVPGIDQKTGLSRERGDGIHPFDTLQTYRRTSKGPVLGRNANHLTCGVIQEGDSLIVQKRREGVLDLESMV</sequence>
<proteinExistence type="predicted"/>
<comment type="caution">
    <text evidence="2">The sequence shown here is derived from an EMBL/GenBank/DDBJ whole genome shotgun (WGS) entry which is preliminary data.</text>
</comment>
<evidence type="ECO:0000313" key="2">
    <source>
        <dbReference type="EMBL" id="PIQ68118.1"/>
    </source>
</evidence>
<feature type="domain" description="MOSC" evidence="1">
    <location>
        <begin position="123"/>
        <end position="267"/>
    </location>
</feature>
<name>A0A2H0KA34_9BACT</name>
<dbReference type="SUPFAM" id="SSF50800">
    <property type="entry name" value="PK beta-barrel domain-like"/>
    <property type="match status" value="1"/>
</dbReference>
<dbReference type="EMBL" id="PCVG01000079">
    <property type="protein sequence ID" value="PIQ68118.1"/>
    <property type="molecule type" value="Genomic_DNA"/>
</dbReference>
<dbReference type="SUPFAM" id="SSF141673">
    <property type="entry name" value="MOSC N-terminal domain-like"/>
    <property type="match status" value="1"/>
</dbReference>
<organism evidence="2 3">
    <name type="scientific">Candidatus Taylorbacteria bacterium CG11_big_fil_rev_8_21_14_0_20_46_11</name>
    <dbReference type="NCBI Taxonomy" id="1975025"/>
    <lineage>
        <taxon>Bacteria</taxon>
        <taxon>Candidatus Tayloriibacteriota</taxon>
    </lineage>
</organism>
<evidence type="ECO:0000313" key="3">
    <source>
        <dbReference type="Proteomes" id="UP000229342"/>
    </source>
</evidence>
<dbReference type="GO" id="GO:0003824">
    <property type="term" value="F:catalytic activity"/>
    <property type="evidence" value="ECO:0007669"/>
    <property type="project" value="InterPro"/>
</dbReference>
<dbReference type="InterPro" id="IPR005303">
    <property type="entry name" value="MOCOS_middle"/>
</dbReference>
<accession>A0A2H0KA34</accession>
<protein>
    <recommendedName>
        <fullName evidence="1">MOSC domain-containing protein</fullName>
    </recommendedName>
</protein>
<gene>
    <name evidence="2" type="ORF">COV91_05795</name>
</gene>
<dbReference type="Pfam" id="PF03473">
    <property type="entry name" value="MOSC"/>
    <property type="match status" value="1"/>
</dbReference>
<evidence type="ECO:0000259" key="1">
    <source>
        <dbReference type="PROSITE" id="PS51340"/>
    </source>
</evidence>
<dbReference type="PROSITE" id="PS51340">
    <property type="entry name" value="MOSC"/>
    <property type="match status" value="1"/>
</dbReference>
<dbReference type="InterPro" id="IPR011037">
    <property type="entry name" value="Pyrv_Knase-like_insert_dom_sf"/>
</dbReference>
<dbReference type="Proteomes" id="UP000229342">
    <property type="component" value="Unassembled WGS sequence"/>
</dbReference>
<dbReference type="AlphaFoldDB" id="A0A2H0KA34"/>
<dbReference type="Pfam" id="PF03476">
    <property type="entry name" value="MOSC_N"/>
    <property type="match status" value="1"/>
</dbReference>
<dbReference type="GO" id="GO:0030170">
    <property type="term" value="F:pyridoxal phosphate binding"/>
    <property type="evidence" value="ECO:0007669"/>
    <property type="project" value="InterPro"/>
</dbReference>